<reference evidence="2" key="2">
    <citation type="submission" date="2025-09" db="UniProtKB">
        <authorList>
            <consortium name="Ensembl"/>
        </authorList>
    </citation>
    <scope>IDENTIFICATION</scope>
</reference>
<sequence length="117" mass="13515">YCGTNLMDGWMDGWNDGIDGKMDGWMDGWMGRVFANTEDSACLLGMRQRAMVFQPVVQLKDKTDFVHRIPKEQWWLKLRPLMKILAKYKTSYDISDSGQLEHVVLNRPKESEAMAAI</sequence>
<reference evidence="2" key="1">
    <citation type="submission" date="2025-08" db="UniProtKB">
        <authorList>
            <consortium name="Ensembl"/>
        </authorList>
    </citation>
    <scope>IDENTIFICATION</scope>
</reference>
<dbReference type="Gene3D" id="3.40.50.460">
    <property type="entry name" value="Phosphofructokinase domain"/>
    <property type="match status" value="1"/>
</dbReference>
<dbReference type="GO" id="GO:0061621">
    <property type="term" value="P:canonical glycolysis"/>
    <property type="evidence" value="ECO:0007669"/>
    <property type="project" value="TreeGrafter"/>
</dbReference>
<evidence type="ECO:0000313" key="2">
    <source>
        <dbReference type="Ensembl" id="ENSSGRP00000062927.1"/>
    </source>
</evidence>
<dbReference type="GO" id="GO:0016020">
    <property type="term" value="C:membrane"/>
    <property type="evidence" value="ECO:0007669"/>
    <property type="project" value="TreeGrafter"/>
</dbReference>
<dbReference type="PANTHER" id="PTHR13697:SF5">
    <property type="entry name" value="ATP-DEPENDENT 6-PHOSPHOFRUCTOKINASE, PLATELET TYPE"/>
    <property type="match status" value="1"/>
</dbReference>
<dbReference type="GO" id="GO:0003872">
    <property type="term" value="F:6-phosphofructokinase activity"/>
    <property type="evidence" value="ECO:0007669"/>
    <property type="project" value="UniProtKB-EC"/>
</dbReference>
<dbReference type="InterPro" id="IPR035966">
    <property type="entry name" value="PKF_sf"/>
</dbReference>
<dbReference type="GO" id="GO:0005945">
    <property type="term" value="C:6-phosphofructokinase complex"/>
    <property type="evidence" value="ECO:0007669"/>
    <property type="project" value="TreeGrafter"/>
</dbReference>
<dbReference type="InParanoid" id="A0A672PGU4"/>
<dbReference type="GO" id="GO:0042802">
    <property type="term" value="F:identical protein binding"/>
    <property type="evidence" value="ECO:0007669"/>
    <property type="project" value="TreeGrafter"/>
</dbReference>
<dbReference type="GO" id="GO:0006002">
    <property type="term" value="P:fructose 6-phosphate metabolic process"/>
    <property type="evidence" value="ECO:0007669"/>
    <property type="project" value="TreeGrafter"/>
</dbReference>
<organism evidence="2 3">
    <name type="scientific">Sinocyclocheilus grahami</name>
    <name type="common">Dianchi golden-line fish</name>
    <name type="synonym">Barbus grahami</name>
    <dbReference type="NCBI Taxonomy" id="75366"/>
    <lineage>
        <taxon>Eukaryota</taxon>
        <taxon>Metazoa</taxon>
        <taxon>Chordata</taxon>
        <taxon>Craniata</taxon>
        <taxon>Vertebrata</taxon>
        <taxon>Euteleostomi</taxon>
        <taxon>Actinopterygii</taxon>
        <taxon>Neopterygii</taxon>
        <taxon>Teleostei</taxon>
        <taxon>Ostariophysi</taxon>
        <taxon>Cypriniformes</taxon>
        <taxon>Cyprinidae</taxon>
        <taxon>Cyprininae</taxon>
        <taxon>Sinocyclocheilus</taxon>
    </lineage>
</organism>
<comment type="catalytic activity">
    <reaction evidence="1">
        <text>beta-D-fructose 6-phosphate + ATP = beta-D-fructose 1,6-bisphosphate + ADP + H(+)</text>
        <dbReference type="Rhea" id="RHEA:16109"/>
        <dbReference type="ChEBI" id="CHEBI:15378"/>
        <dbReference type="ChEBI" id="CHEBI:30616"/>
        <dbReference type="ChEBI" id="CHEBI:32966"/>
        <dbReference type="ChEBI" id="CHEBI:57634"/>
        <dbReference type="ChEBI" id="CHEBI:456216"/>
        <dbReference type="EC" id="2.7.1.11"/>
    </reaction>
</comment>
<dbReference type="GO" id="GO:0030388">
    <property type="term" value="P:fructose 1,6-bisphosphate metabolic process"/>
    <property type="evidence" value="ECO:0007669"/>
    <property type="project" value="TreeGrafter"/>
</dbReference>
<name>A0A672PGU4_SINGR</name>
<dbReference type="PANTHER" id="PTHR13697">
    <property type="entry name" value="PHOSPHOFRUCTOKINASE"/>
    <property type="match status" value="1"/>
</dbReference>
<evidence type="ECO:0000313" key="3">
    <source>
        <dbReference type="Proteomes" id="UP000472262"/>
    </source>
</evidence>
<dbReference type="AlphaFoldDB" id="A0A672PGU4"/>
<dbReference type="GO" id="GO:0005524">
    <property type="term" value="F:ATP binding"/>
    <property type="evidence" value="ECO:0007669"/>
    <property type="project" value="TreeGrafter"/>
</dbReference>
<dbReference type="GO" id="GO:0070095">
    <property type="term" value="F:fructose-6-phosphate binding"/>
    <property type="evidence" value="ECO:0007669"/>
    <property type="project" value="TreeGrafter"/>
</dbReference>
<evidence type="ECO:0000256" key="1">
    <source>
        <dbReference type="ARBA" id="ARBA00048070"/>
    </source>
</evidence>
<accession>A0A672PGU4</accession>
<dbReference type="GO" id="GO:0048029">
    <property type="term" value="F:monosaccharide binding"/>
    <property type="evidence" value="ECO:0007669"/>
    <property type="project" value="TreeGrafter"/>
</dbReference>
<keyword evidence="3" id="KW-1185">Reference proteome</keyword>
<dbReference type="Gene3D" id="3.40.50.450">
    <property type="match status" value="1"/>
</dbReference>
<dbReference type="GO" id="GO:0016208">
    <property type="term" value="F:AMP binding"/>
    <property type="evidence" value="ECO:0007669"/>
    <property type="project" value="TreeGrafter"/>
</dbReference>
<dbReference type="OMA" id="MGRVFAN"/>
<proteinExistence type="predicted"/>
<protein>
    <submittedName>
        <fullName evidence="2">Uncharacterized protein</fullName>
    </submittedName>
</protein>
<dbReference type="Ensembl" id="ENSSGRT00000067106.1">
    <property type="protein sequence ID" value="ENSSGRP00000062927.1"/>
    <property type="gene ID" value="ENSSGRG00000032540.1"/>
</dbReference>
<dbReference type="Proteomes" id="UP000472262">
    <property type="component" value="Unassembled WGS sequence"/>
</dbReference>